<gene>
    <name evidence="3" type="ORF">ROHU_020666</name>
</gene>
<keyword evidence="4" id="KW-1185">Reference proteome</keyword>
<evidence type="ECO:0000313" key="4">
    <source>
        <dbReference type="Proteomes" id="UP000290572"/>
    </source>
</evidence>
<feature type="region of interest" description="Disordered" evidence="2">
    <location>
        <begin position="52"/>
        <end position="92"/>
    </location>
</feature>
<evidence type="ECO:0000256" key="1">
    <source>
        <dbReference type="SAM" id="Coils"/>
    </source>
</evidence>
<protein>
    <submittedName>
        <fullName evidence="3">Golgin subfamily A member 4-like protein</fullName>
    </submittedName>
</protein>
<feature type="compositionally biased region" description="Acidic residues" evidence="2">
    <location>
        <begin position="71"/>
        <end position="81"/>
    </location>
</feature>
<dbReference type="Proteomes" id="UP000290572">
    <property type="component" value="Unassembled WGS sequence"/>
</dbReference>
<keyword evidence="1" id="KW-0175">Coiled coil</keyword>
<evidence type="ECO:0000313" key="3">
    <source>
        <dbReference type="EMBL" id="RXN26526.1"/>
    </source>
</evidence>
<dbReference type="SUPFAM" id="SSF46966">
    <property type="entry name" value="Spectrin repeat"/>
    <property type="match status" value="1"/>
</dbReference>
<name>A0A498N7G7_LABRO</name>
<sequence length="542" mass="61854">MIEARTAMKRIQPFTIGTKLSVPSENKCLDYVGIILPVPALDCCELRNDSNNDSSAFHEERVSTSTPVEGLSDDIKEEDDRDSMSPSASSRSIRKIAMCANAESQTVTDLNGTNYATNKPSTSTEKLFLVEERLSDKSGAELETDLWTKGKKIRNLHYDYSMPTFPHDQPEDTSQSQRRDLKDFENSLIQLTTSLDLMQEEPERPLQMKTDAADLGLEMFRRKQSLGDHVDKSWLKLRSLLRDYHQDLMLALDVSSFYQQADSIVGAINSKSFSRNEGHGVMGKDVKEEQNRLRGFECSQGLWTHRMRSPVEECSAGSRDSLSESSCSKLDNMSEKQDRKSCISQMAQTAPVSSQECLIPNKLLRESTSTEMLSTLTLRINQHLCRCAELSMDLLDIETDMAVLCDSDLSGLEGLQEQQDDLEGHYNIIEREVKEMERLDSQLKVPPPEQQDPLREEVQAILQAWEEVGRNMAENRGRLEKFHQIQDYFENYLAMISRREQMSCKACWDGSRCSRIYTSRIVTDPQGESWRSYPRRMQQGRT</sequence>
<dbReference type="STRING" id="84645.A0A498N7G7"/>
<dbReference type="Gene3D" id="1.20.58.60">
    <property type="match status" value="1"/>
</dbReference>
<comment type="caution">
    <text evidence="3">The sequence shown here is derived from an EMBL/GenBank/DDBJ whole genome shotgun (WGS) entry which is preliminary data.</text>
</comment>
<dbReference type="AlphaFoldDB" id="A0A498N7G7"/>
<evidence type="ECO:0000256" key="2">
    <source>
        <dbReference type="SAM" id="MobiDB-lite"/>
    </source>
</evidence>
<accession>A0A498N7G7</accession>
<reference evidence="3 4" key="1">
    <citation type="submission" date="2018-03" db="EMBL/GenBank/DDBJ databases">
        <title>Draft genome sequence of Rohu Carp (Labeo rohita).</title>
        <authorList>
            <person name="Das P."/>
            <person name="Kushwaha B."/>
            <person name="Joshi C.G."/>
            <person name="Kumar D."/>
            <person name="Nagpure N.S."/>
            <person name="Sahoo L."/>
            <person name="Das S.P."/>
            <person name="Bit A."/>
            <person name="Patnaik S."/>
            <person name="Meher P.K."/>
            <person name="Jayasankar P."/>
            <person name="Koringa P.G."/>
            <person name="Patel N.V."/>
            <person name="Hinsu A.T."/>
            <person name="Kumar R."/>
            <person name="Pandey M."/>
            <person name="Agarwal S."/>
            <person name="Srivastava S."/>
            <person name="Singh M."/>
            <person name="Iquebal M.A."/>
            <person name="Jaiswal S."/>
            <person name="Angadi U.B."/>
            <person name="Kumar N."/>
            <person name="Raza M."/>
            <person name="Shah T.M."/>
            <person name="Rai A."/>
            <person name="Jena J.K."/>
        </authorList>
    </citation>
    <scope>NUCLEOTIDE SEQUENCE [LARGE SCALE GENOMIC DNA]</scope>
    <source>
        <strain evidence="3">DASCIFA01</strain>
        <tissue evidence="3">Testis</tissue>
    </source>
</reference>
<proteinExistence type="predicted"/>
<feature type="coiled-coil region" evidence="1">
    <location>
        <begin position="412"/>
        <end position="439"/>
    </location>
</feature>
<dbReference type="EMBL" id="QBIY01012234">
    <property type="protein sequence ID" value="RXN26526.1"/>
    <property type="molecule type" value="Genomic_DNA"/>
</dbReference>
<organism evidence="3 4">
    <name type="scientific">Labeo rohita</name>
    <name type="common">Indian major carp</name>
    <name type="synonym">Cyprinus rohita</name>
    <dbReference type="NCBI Taxonomy" id="84645"/>
    <lineage>
        <taxon>Eukaryota</taxon>
        <taxon>Metazoa</taxon>
        <taxon>Chordata</taxon>
        <taxon>Craniata</taxon>
        <taxon>Vertebrata</taxon>
        <taxon>Euteleostomi</taxon>
        <taxon>Actinopterygii</taxon>
        <taxon>Neopterygii</taxon>
        <taxon>Teleostei</taxon>
        <taxon>Ostariophysi</taxon>
        <taxon>Cypriniformes</taxon>
        <taxon>Cyprinidae</taxon>
        <taxon>Labeoninae</taxon>
        <taxon>Labeonini</taxon>
        <taxon>Labeo</taxon>
    </lineage>
</organism>
<feature type="compositionally biased region" description="Basic and acidic residues" evidence="2">
    <location>
        <begin position="52"/>
        <end position="62"/>
    </location>
</feature>